<accession>A0A1G7YTH2</accession>
<name>A0A1G7YTH2_9MICO</name>
<organism evidence="1 2">
    <name type="scientific">Microbacterium pygmaeum</name>
    <dbReference type="NCBI Taxonomy" id="370764"/>
    <lineage>
        <taxon>Bacteria</taxon>
        <taxon>Bacillati</taxon>
        <taxon>Actinomycetota</taxon>
        <taxon>Actinomycetes</taxon>
        <taxon>Micrococcales</taxon>
        <taxon>Microbacteriaceae</taxon>
        <taxon>Microbacterium</taxon>
    </lineage>
</organism>
<dbReference type="STRING" id="370764.SAMN04489810_1851"/>
<dbReference type="AlphaFoldDB" id="A0A1G7YTH2"/>
<reference evidence="1 2" key="1">
    <citation type="submission" date="2016-10" db="EMBL/GenBank/DDBJ databases">
        <authorList>
            <person name="de Groot N.N."/>
        </authorList>
    </citation>
    <scope>NUCLEOTIDE SEQUENCE [LARGE SCALE GENOMIC DNA]</scope>
    <source>
        <strain evidence="1 2">DSM 23142</strain>
    </source>
</reference>
<dbReference type="RefSeq" id="WP_269457403.1">
    <property type="nucleotide sequence ID" value="NZ_LT629692.1"/>
</dbReference>
<protein>
    <recommendedName>
        <fullName evidence="3">DUF1330 domain-containing protein</fullName>
    </recommendedName>
</protein>
<proteinExistence type="predicted"/>
<dbReference type="EMBL" id="LT629692">
    <property type="protein sequence ID" value="SDG99798.1"/>
    <property type="molecule type" value="Genomic_DNA"/>
</dbReference>
<evidence type="ECO:0000313" key="1">
    <source>
        <dbReference type="EMBL" id="SDG99798.1"/>
    </source>
</evidence>
<gene>
    <name evidence="1" type="ORF">SAMN04489810_1851</name>
</gene>
<evidence type="ECO:0000313" key="2">
    <source>
        <dbReference type="Proteomes" id="UP000199009"/>
    </source>
</evidence>
<dbReference type="Proteomes" id="UP000199009">
    <property type="component" value="Chromosome I"/>
</dbReference>
<keyword evidence="2" id="KW-1185">Reference proteome</keyword>
<evidence type="ECO:0008006" key="3">
    <source>
        <dbReference type="Google" id="ProtNLM"/>
    </source>
</evidence>
<sequence>MQLLRFPDQEAVDAYLSDPRRIAMLPERDRVIARTELFPVRLG</sequence>